<keyword evidence="6" id="KW-0100">Branched-chain amino acid biosynthesis</keyword>
<dbReference type="PROSITE" id="PS00815">
    <property type="entry name" value="AIPM_HOMOCIT_SYNTH_1"/>
    <property type="match status" value="1"/>
</dbReference>
<dbReference type="InterPro" id="IPR013785">
    <property type="entry name" value="Aldolase_TIM"/>
</dbReference>
<evidence type="ECO:0000256" key="7">
    <source>
        <dbReference type="ARBA" id="ARBA00048263"/>
    </source>
</evidence>
<dbReference type="PROSITE" id="PS50991">
    <property type="entry name" value="PYR_CT"/>
    <property type="match status" value="1"/>
</dbReference>
<keyword evidence="4" id="KW-0412">Isoleucine biosynthesis</keyword>
<dbReference type="InterPro" id="IPR000891">
    <property type="entry name" value="PYR_CT"/>
</dbReference>
<evidence type="ECO:0000256" key="2">
    <source>
        <dbReference type="ARBA" id="ARBA00006154"/>
    </source>
</evidence>
<comment type="caution">
    <text evidence="12">The sequence shown here is derived from an EMBL/GenBank/DDBJ whole genome shotgun (WGS) entry which is preliminary data.</text>
</comment>
<dbReference type="Gene3D" id="3.30.160.270">
    <property type="match status" value="1"/>
</dbReference>
<name>A0A5C6FUS5_9PLAN</name>
<sequence length="551" mass="59602">MNATTRQPILMYDTTLRDGSQGEGVSFSLQDKINVTRRLAEMGIDFVEGGYPLSNEKDVAFFQQIRDIDLGGTKVCAFGMTRRRGMKAADDPGMKALVAAQTPCITLVGKTWDYHATEVLRVSLEENLAMIGESAEFLGRHSDVIYDAEHFFDGYNANPDYAIETLRAAAASGAKWMVLCDTNGGTLPEQIAAVTKTAIEKLADFDVRFGIHCHNDGDLATANSLAAVDAGALQVQGTINGIGERCGNADLVAVVSNLALKKSGYEVLGGRSLKHLTELSRYVYETANLQWRNGQPFVGQSAFAHKGGMHVHAINKAASTYEHIDPALVGNERRILISELSGRSNIAAVAEQHNIADDREAMDKILAEVVRLENEGFQFENAGASFDLLVKRVTGSFTPHFDTIKYRVVAGDRDSRSHTVFAEAIIKLMVGDVLWFDAAEGHGPVNALDAALRKALQGTYPCLTEMHLIDYKVRVVDSGAGTAASIRVNIESSDGNESWGTIGVSENIIEASYNALVDAVEYKLHKENVPQPVADADSNDQADLAESASAN</sequence>
<dbReference type="InterPro" id="IPR005675">
    <property type="entry name" value="Citramal_synthase"/>
</dbReference>
<dbReference type="UniPathway" id="UPA00047">
    <property type="reaction ID" value="UER00066"/>
</dbReference>
<dbReference type="RefSeq" id="WP_146413367.1">
    <property type="nucleotide sequence ID" value="NZ_SJPZ01000001.1"/>
</dbReference>
<dbReference type="SMART" id="SM00917">
    <property type="entry name" value="LeuA_dimer"/>
    <property type="match status" value="1"/>
</dbReference>
<evidence type="ECO:0000256" key="6">
    <source>
        <dbReference type="ARBA" id="ARBA00023304"/>
    </source>
</evidence>
<evidence type="ECO:0000313" key="13">
    <source>
        <dbReference type="Proteomes" id="UP000316476"/>
    </source>
</evidence>
<comment type="similarity">
    <text evidence="2 9">Belongs to the alpha-IPM synthase/homocitrate synthase family.</text>
</comment>
<dbReference type="GO" id="GO:0043714">
    <property type="term" value="F:(R)-citramalate synthase activity"/>
    <property type="evidence" value="ECO:0007669"/>
    <property type="project" value="UniProtKB-UniRule"/>
</dbReference>
<gene>
    <name evidence="12" type="primary">leuA_2</name>
    <name evidence="12" type="ORF">V7x_23930</name>
</gene>
<dbReference type="Gene3D" id="3.20.20.70">
    <property type="entry name" value="Aldolase class I"/>
    <property type="match status" value="1"/>
</dbReference>
<dbReference type="EC" id="2.3.3.21" evidence="8"/>
<evidence type="ECO:0000256" key="4">
    <source>
        <dbReference type="ARBA" id="ARBA00022624"/>
    </source>
</evidence>
<dbReference type="PANTHER" id="PTHR43538:SF1">
    <property type="entry name" value="(R)-CITRAMALATE SYNTHASE"/>
    <property type="match status" value="1"/>
</dbReference>
<evidence type="ECO:0000256" key="10">
    <source>
        <dbReference type="SAM" id="MobiDB-lite"/>
    </source>
</evidence>
<dbReference type="SUPFAM" id="SSF51569">
    <property type="entry name" value="Aldolase"/>
    <property type="match status" value="1"/>
</dbReference>
<dbReference type="InterPro" id="IPR013709">
    <property type="entry name" value="2-isopropylmalate_synth_dimer"/>
</dbReference>
<dbReference type="InterPro" id="IPR054691">
    <property type="entry name" value="LeuA/HCS_post-cat"/>
</dbReference>
<dbReference type="Gene3D" id="1.10.238.260">
    <property type="match status" value="1"/>
</dbReference>
<keyword evidence="5 9" id="KW-0808">Transferase</keyword>
<proteinExistence type="inferred from homology"/>
<keyword evidence="12" id="KW-0012">Acyltransferase</keyword>
<comment type="catalytic activity">
    <reaction evidence="7">
        <text>pyruvate + acetyl-CoA + H2O = (3R)-citramalate + CoA + H(+)</text>
        <dbReference type="Rhea" id="RHEA:19045"/>
        <dbReference type="ChEBI" id="CHEBI:15361"/>
        <dbReference type="ChEBI" id="CHEBI:15377"/>
        <dbReference type="ChEBI" id="CHEBI:15378"/>
        <dbReference type="ChEBI" id="CHEBI:30934"/>
        <dbReference type="ChEBI" id="CHEBI:57287"/>
        <dbReference type="ChEBI" id="CHEBI:57288"/>
        <dbReference type="EC" id="2.3.3.21"/>
    </reaction>
</comment>
<evidence type="ECO:0000256" key="5">
    <source>
        <dbReference type="ARBA" id="ARBA00022679"/>
    </source>
</evidence>
<evidence type="ECO:0000259" key="11">
    <source>
        <dbReference type="PROSITE" id="PS50991"/>
    </source>
</evidence>
<evidence type="ECO:0000256" key="1">
    <source>
        <dbReference type="ARBA" id="ARBA00004743"/>
    </source>
</evidence>
<comment type="pathway">
    <text evidence="1">Amino-acid biosynthesis; L-isoleucine biosynthesis; 2-oxobutanoate from pyruvate: step 1/3.</text>
</comment>
<reference evidence="12 13" key="1">
    <citation type="submission" date="2019-02" db="EMBL/GenBank/DDBJ databases">
        <title>Deep-cultivation of Planctomycetes and their phenomic and genomic characterization uncovers novel biology.</title>
        <authorList>
            <person name="Wiegand S."/>
            <person name="Jogler M."/>
            <person name="Boedeker C."/>
            <person name="Pinto D."/>
            <person name="Vollmers J."/>
            <person name="Rivas-Marin E."/>
            <person name="Kohn T."/>
            <person name="Peeters S.H."/>
            <person name="Heuer A."/>
            <person name="Rast P."/>
            <person name="Oberbeckmann S."/>
            <person name="Bunk B."/>
            <person name="Jeske O."/>
            <person name="Meyerdierks A."/>
            <person name="Storesund J.E."/>
            <person name="Kallscheuer N."/>
            <person name="Luecker S."/>
            <person name="Lage O.M."/>
            <person name="Pohl T."/>
            <person name="Merkel B.J."/>
            <person name="Hornburger P."/>
            <person name="Mueller R.-W."/>
            <person name="Bruemmer F."/>
            <person name="Labrenz M."/>
            <person name="Spormann A.M."/>
            <person name="Op Den Camp H."/>
            <person name="Overmann J."/>
            <person name="Amann R."/>
            <person name="Jetten M.S.M."/>
            <person name="Mascher T."/>
            <person name="Medema M.H."/>
            <person name="Devos D.P."/>
            <person name="Kaster A.-K."/>
            <person name="Ovreas L."/>
            <person name="Rohde M."/>
            <person name="Galperin M.Y."/>
            <person name="Jogler C."/>
        </authorList>
    </citation>
    <scope>NUCLEOTIDE SEQUENCE [LARGE SCALE GENOMIC DNA]</scope>
    <source>
        <strain evidence="12 13">V7</strain>
    </source>
</reference>
<dbReference type="InterPro" id="IPR036230">
    <property type="entry name" value="LeuA_allosteric_dom_sf"/>
</dbReference>
<protein>
    <recommendedName>
        <fullName evidence="8">Citramalate synthase</fullName>
        <ecNumber evidence="8">2.3.3.21</ecNumber>
    </recommendedName>
</protein>
<evidence type="ECO:0000256" key="9">
    <source>
        <dbReference type="RuleBase" id="RU003523"/>
    </source>
</evidence>
<accession>A0A5C6FUS5</accession>
<evidence type="ECO:0000313" key="12">
    <source>
        <dbReference type="EMBL" id="TWU66822.1"/>
    </source>
</evidence>
<evidence type="ECO:0000256" key="8">
    <source>
        <dbReference type="NCBIfam" id="TIGR00977"/>
    </source>
</evidence>
<keyword evidence="3" id="KW-0028">Amino-acid biosynthesis</keyword>
<feature type="region of interest" description="Disordered" evidence="10">
    <location>
        <begin position="531"/>
        <end position="551"/>
    </location>
</feature>
<dbReference type="GO" id="GO:0009097">
    <property type="term" value="P:isoleucine biosynthetic process"/>
    <property type="evidence" value="ECO:0007669"/>
    <property type="project" value="UniProtKB-UniRule"/>
</dbReference>
<dbReference type="OrthoDB" id="9804858at2"/>
<dbReference type="GO" id="GO:0003852">
    <property type="term" value="F:2-isopropylmalate synthase activity"/>
    <property type="evidence" value="ECO:0007669"/>
    <property type="project" value="InterPro"/>
</dbReference>
<dbReference type="EMBL" id="SJPZ01000001">
    <property type="protein sequence ID" value="TWU66822.1"/>
    <property type="molecule type" value="Genomic_DNA"/>
</dbReference>
<dbReference type="NCBIfam" id="TIGR00977">
    <property type="entry name" value="citramal_synth"/>
    <property type="match status" value="1"/>
</dbReference>
<dbReference type="AlphaFoldDB" id="A0A5C6FUS5"/>
<dbReference type="Pfam" id="PF22617">
    <property type="entry name" value="HCS_D2"/>
    <property type="match status" value="1"/>
</dbReference>
<dbReference type="SUPFAM" id="SSF110921">
    <property type="entry name" value="2-isopropylmalate synthase LeuA, allosteric (dimerisation) domain"/>
    <property type="match status" value="1"/>
</dbReference>
<dbReference type="Pfam" id="PF00682">
    <property type="entry name" value="HMGL-like"/>
    <property type="match status" value="1"/>
</dbReference>
<dbReference type="CDD" id="cd07941">
    <property type="entry name" value="DRE_TIM_LeuA3"/>
    <property type="match status" value="1"/>
</dbReference>
<feature type="domain" description="Pyruvate carboxyltransferase" evidence="11">
    <location>
        <begin position="9"/>
        <end position="277"/>
    </location>
</feature>
<dbReference type="GO" id="GO:0009098">
    <property type="term" value="P:L-leucine biosynthetic process"/>
    <property type="evidence" value="ECO:0007669"/>
    <property type="project" value="InterPro"/>
</dbReference>
<dbReference type="PANTHER" id="PTHR43538">
    <property type="entry name" value="ALPHA-IPM SYNTHASE/HOMOCITRATE SYNTHASE"/>
    <property type="match status" value="1"/>
</dbReference>
<dbReference type="Pfam" id="PF08502">
    <property type="entry name" value="LeuA_dimer"/>
    <property type="match status" value="1"/>
</dbReference>
<evidence type="ECO:0000256" key="3">
    <source>
        <dbReference type="ARBA" id="ARBA00022605"/>
    </source>
</evidence>
<dbReference type="InterPro" id="IPR002034">
    <property type="entry name" value="AIPM/Hcit_synth_CS"/>
</dbReference>
<dbReference type="Proteomes" id="UP000316476">
    <property type="component" value="Unassembled WGS sequence"/>
</dbReference>
<organism evidence="12 13">
    <name type="scientific">Crateriforma conspicua</name>
    <dbReference type="NCBI Taxonomy" id="2527996"/>
    <lineage>
        <taxon>Bacteria</taxon>
        <taxon>Pseudomonadati</taxon>
        <taxon>Planctomycetota</taxon>
        <taxon>Planctomycetia</taxon>
        <taxon>Planctomycetales</taxon>
        <taxon>Planctomycetaceae</taxon>
        <taxon>Crateriforma</taxon>
    </lineage>
</organism>